<dbReference type="Pfam" id="PF02537">
    <property type="entry name" value="CRCB"/>
    <property type="match status" value="1"/>
</dbReference>
<dbReference type="GO" id="GO:0005886">
    <property type="term" value="C:plasma membrane"/>
    <property type="evidence" value="ECO:0007669"/>
    <property type="project" value="UniProtKB-SubCell"/>
</dbReference>
<comment type="caution">
    <text evidence="10">The sequence shown here is derived from an EMBL/GenBank/DDBJ whole genome shotgun (WGS) entry which is preliminary data.</text>
</comment>
<keyword evidence="3 9" id="KW-0812">Transmembrane</keyword>
<dbReference type="PANTHER" id="PTHR28259:SF1">
    <property type="entry name" value="FLUORIDE EXPORT PROTEIN 1-RELATED"/>
    <property type="match status" value="1"/>
</dbReference>
<feature type="transmembrane region" description="Helical" evidence="9">
    <location>
        <begin position="34"/>
        <end position="56"/>
    </location>
</feature>
<comment type="activity regulation">
    <text evidence="9">Na(+) is not transported, but it plays an essential structural role and its presence is essential for fluoride channel function.</text>
</comment>
<dbReference type="AlphaFoldDB" id="A0A1F6D284"/>
<dbReference type="EMBL" id="MFKF01000078">
    <property type="protein sequence ID" value="OGG55430.1"/>
    <property type="molecule type" value="Genomic_DNA"/>
</dbReference>
<gene>
    <name evidence="9" type="primary">fluC</name>
    <name evidence="9" type="synonym">crcB</name>
    <name evidence="10" type="ORF">A3F84_06025</name>
</gene>
<evidence type="ECO:0000256" key="3">
    <source>
        <dbReference type="ARBA" id="ARBA00022692"/>
    </source>
</evidence>
<reference evidence="10 11" key="1">
    <citation type="journal article" date="2016" name="Nat. Commun.">
        <title>Thousands of microbial genomes shed light on interconnected biogeochemical processes in an aquifer system.</title>
        <authorList>
            <person name="Anantharaman K."/>
            <person name="Brown C.T."/>
            <person name="Hug L.A."/>
            <person name="Sharon I."/>
            <person name="Castelle C.J."/>
            <person name="Probst A.J."/>
            <person name="Thomas B.C."/>
            <person name="Singh A."/>
            <person name="Wilkins M.J."/>
            <person name="Karaoz U."/>
            <person name="Brodie E.L."/>
            <person name="Williams K.H."/>
            <person name="Hubbard S.S."/>
            <person name="Banfield J.F."/>
        </authorList>
    </citation>
    <scope>NUCLEOTIDE SEQUENCE [LARGE SCALE GENOMIC DNA]</scope>
    <source>
        <strain evidence="11">RIFCSPLOWO2_12_FULL_64_10</strain>
    </source>
</reference>
<keyword evidence="9" id="KW-0813">Transport</keyword>
<evidence type="ECO:0000256" key="2">
    <source>
        <dbReference type="ARBA" id="ARBA00022475"/>
    </source>
</evidence>
<feature type="binding site" evidence="9">
    <location>
        <position position="79"/>
    </location>
    <ligand>
        <name>Na(+)</name>
        <dbReference type="ChEBI" id="CHEBI:29101"/>
        <note>structural</note>
    </ligand>
</feature>
<keyword evidence="4 9" id="KW-1133">Transmembrane helix</keyword>
<name>A0A1F6D284_HANXR</name>
<keyword evidence="9" id="KW-0479">Metal-binding</keyword>
<feature type="transmembrane region" description="Helical" evidence="9">
    <location>
        <begin position="68"/>
        <end position="84"/>
    </location>
</feature>
<evidence type="ECO:0000256" key="4">
    <source>
        <dbReference type="ARBA" id="ARBA00022989"/>
    </source>
</evidence>
<dbReference type="GO" id="GO:0140114">
    <property type="term" value="P:cellular detoxification of fluoride"/>
    <property type="evidence" value="ECO:0007669"/>
    <property type="project" value="UniProtKB-UniRule"/>
</dbReference>
<protein>
    <recommendedName>
        <fullName evidence="9">Fluoride-specific ion channel FluC</fullName>
    </recommendedName>
</protein>
<evidence type="ECO:0000256" key="1">
    <source>
        <dbReference type="ARBA" id="ARBA00004651"/>
    </source>
</evidence>
<dbReference type="Proteomes" id="UP000178606">
    <property type="component" value="Unassembled WGS sequence"/>
</dbReference>
<feature type="transmembrane region" description="Helical" evidence="9">
    <location>
        <begin position="96"/>
        <end position="119"/>
    </location>
</feature>
<dbReference type="HAMAP" id="MF_00454">
    <property type="entry name" value="FluC"/>
    <property type="match status" value="1"/>
</dbReference>
<evidence type="ECO:0000313" key="11">
    <source>
        <dbReference type="Proteomes" id="UP000178606"/>
    </source>
</evidence>
<evidence type="ECO:0000313" key="10">
    <source>
        <dbReference type="EMBL" id="OGG55430.1"/>
    </source>
</evidence>
<comment type="function">
    <text evidence="9">Fluoride-specific ion channel. Important for reducing fluoride concentration in the cell, thus reducing its toxicity.</text>
</comment>
<keyword evidence="5 9" id="KW-0472">Membrane</keyword>
<feature type="transmembrane region" description="Helical" evidence="9">
    <location>
        <begin position="5"/>
        <end position="22"/>
    </location>
</feature>
<evidence type="ECO:0000256" key="9">
    <source>
        <dbReference type="HAMAP-Rule" id="MF_00454"/>
    </source>
</evidence>
<organism evidence="10 11">
    <name type="scientific">Handelsmanbacteria sp. (strain RIFCSPLOWO2_12_FULL_64_10)</name>
    <dbReference type="NCBI Taxonomy" id="1817868"/>
    <lineage>
        <taxon>Bacteria</taxon>
        <taxon>Candidatus Handelsmaniibacteriota</taxon>
    </lineage>
</organism>
<dbReference type="InterPro" id="IPR003691">
    <property type="entry name" value="FluC"/>
</dbReference>
<comment type="catalytic activity">
    <reaction evidence="8">
        <text>fluoride(in) = fluoride(out)</text>
        <dbReference type="Rhea" id="RHEA:76159"/>
        <dbReference type="ChEBI" id="CHEBI:17051"/>
    </reaction>
    <physiologicalReaction direction="left-to-right" evidence="8">
        <dbReference type="Rhea" id="RHEA:76160"/>
    </physiologicalReaction>
</comment>
<dbReference type="PANTHER" id="PTHR28259">
    <property type="entry name" value="FLUORIDE EXPORT PROTEIN 1-RELATED"/>
    <property type="match status" value="1"/>
</dbReference>
<evidence type="ECO:0000256" key="6">
    <source>
        <dbReference type="ARBA" id="ARBA00023303"/>
    </source>
</evidence>
<keyword evidence="9" id="KW-0406">Ion transport</keyword>
<evidence type="ECO:0000256" key="5">
    <source>
        <dbReference type="ARBA" id="ARBA00023136"/>
    </source>
</evidence>
<dbReference type="NCBIfam" id="TIGR00494">
    <property type="entry name" value="crcB"/>
    <property type="match status" value="1"/>
</dbReference>
<comment type="subcellular location">
    <subcellularLocation>
        <location evidence="1 9">Cell membrane</location>
        <topology evidence="1 9">Multi-pass membrane protein</topology>
    </subcellularLocation>
</comment>
<keyword evidence="9" id="KW-0915">Sodium</keyword>
<feature type="binding site" evidence="9">
    <location>
        <position position="76"/>
    </location>
    <ligand>
        <name>Na(+)</name>
        <dbReference type="ChEBI" id="CHEBI:29101"/>
        <note>structural</note>
    </ligand>
</feature>
<accession>A0A1F6D284</accession>
<dbReference type="GO" id="GO:0062054">
    <property type="term" value="F:fluoride channel activity"/>
    <property type="evidence" value="ECO:0007669"/>
    <property type="project" value="UniProtKB-UniRule"/>
</dbReference>
<sequence>MVERIIYVGIGGFIGANARYWLGGWISNRYGSTFPYATLVINITGSFILGLFMALITERYIAPPGLRLIVAIGFVGAYTTFSTFEYETLALASSGSLLRALLNIVLSVVAGFVAVWLGARLGRFL</sequence>
<proteinExistence type="inferred from homology"/>
<keyword evidence="6 9" id="KW-0407">Ion channel</keyword>
<evidence type="ECO:0000256" key="8">
    <source>
        <dbReference type="ARBA" id="ARBA00035585"/>
    </source>
</evidence>
<keyword evidence="2 9" id="KW-1003">Cell membrane</keyword>
<evidence type="ECO:0000256" key="7">
    <source>
        <dbReference type="ARBA" id="ARBA00035120"/>
    </source>
</evidence>
<dbReference type="GO" id="GO:0046872">
    <property type="term" value="F:metal ion binding"/>
    <property type="evidence" value="ECO:0007669"/>
    <property type="project" value="UniProtKB-KW"/>
</dbReference>
<comment type="similarity">
    <text evidence="7 9">Belongs to the fluoride channel Fluc/FEX (TC 1.A.43) family.</text>
</comment>